<dbReference type="Pfam" id="PF05962">
    <property type="entry name" value="HutD"/>
    <property type="match status" value="1"/>
</dbReference>
<keyword evidence="2" id="KW-1185">Reference proteome</keyword>
<evidence type="ECO:0008006" key="3">
    <source>
        <dbReference type="Google" id="ProtNLM"/>
    </source>
</evidence>
<dbReference type="InterPro" id="IPR010282">
    <property type="entry name" value="Uncharacterised_HutD/Ves"/>
</dbReference>
<dbReference type="Proteomes" id="UP000248856">
    <property type="component" value="Unassembled WGS sequence"/>
</dbReference>
<dbReference type="PANTHER" id="PTHR37943:SF1">
    <property type="entry name" value="PROTEIN VES"/>
    <property type="match status" value="1"/>
</dbReference>
<protein>
    <recommendedName>
        <fullName evidence="3">HutD protein</fullName>
    </recommendedName>
</protein>
<dbReference type="InterPro" id="IPR011051">
    <property type="entry name" value="RmlC_Cupin_sf"/>
</dbReference>
<dbReference type="RefSeq" id="WP_434803144.1">
    <property type="nucleotide sequence ID" value="NZ_QLTA01000049.1"/>
</dbReference>
<gene>
    <name evidence="1" type="ORF">AX018_104930</name>
</gene>
<reference evidence="1 2" key="1">
    <citation type="submission" date="2018-06" db="EMBL/GenBank/DDBJ databases">
        <title>Genomic Encyclopedia of Archaeal and Bacterial Type Strains, Phase II (KMG-II): from individual species to whole genera.</title>
        <authorList>
            <person name="Goeker M."/>
        </authorList>
    </citation>
    <scope>NUCLEOTIDE SEQUENCE [LARGE SCALE GENOMIC DNA]</scope>
    <source>
        <strain evidence="1 2">CFPB 3232</strain>
    </source>
</reference>
<dbReference type="Gene3D" id="2.60.120.10">
    <property type="entry name" value="Jelly Rolls"/>
    <property type="match status" value="1"/>
</dbReference>
<organism evidence="1 2">
    <name type="scientific">Paracidovorax anthurii</name>
    <dbReference type="NCBI Taxonomy" id="78229"/>
    <lineage>
        <taxon>Bacteria</taxon>
        <taxon>Pseudomonadati</taxon>
        <taxon>Pseudomonadota</taxon>
        <taxon>Betaproteobacteria</taxon>
        <taxon>Burkholderiales</taxon>
        <taxon>Comamonadaceae</taxon>
        <taxon>Paracidovorax</taxon>
    </lineage>
</organism>
<proteinExistence type="predicted"/>
<evidence type="ECO:0000313" key="2">
    <source>
        <dbReference type="Proteomes" id="UP000248856"/>
    </source>
</evidence>
<comment type="caution">
    <text evidence="1">The sequence shown here is derived from an EMBL/GenBank/DDBJ whole genome shotgun (WGS) entry which is preliminary data.</text>
</comment>
<dbReference type="PANTHER" id="PTHR37943">
    <property type="entry name" value="PROTEIN VES"/>
    <property type="match status" value="1"/>
</dbReference>
<evidence type="ECO:0000313" key="1">
    <source>
        <dbReference type="EMBL" id="RAR76379.1"/>
    </source>
</evidence>
<dbReference type="SUPFAM" id="SSF51182">
    <property type="entry name" value="RmlC-like cupins"/>
    <property type="match status" value="1"/>
</dbReference>
<dbReference type="CDD" id="cd20293">
    <property type="entry name" value="cupin_HutD_N"/>
    <property type="match status" value="1"/>
</dbReference>
<accession>A0A328YRB0</accession>
<dbReference type="InterPro" id="IPR014710">
    <property type="entry name" value="RmlC-like_jellyroll"/>
</dbReference>
<name>A0A328YRB0_9BURK</name>
<sequence>MTREGIDGAAGVRRFDLAQVAPMPWKNGGGHTRELACWPPGAGLDAFEWRVSVASVASAGPFSAFEGIDRHIMVLEGEGLRLRAPGQGLDHALGQPWQPFAFAGEWAPDCSLLGGPVTDFNLMLRRGRWRGALRVEPGPQQLDAAPAGLAMVLAGSWRLGGDALAPGQGLWWTGSAGAGTLQPVAEPGPGGAAPALAWVALEPAGEADGDPEGHHVAEFATKSAINSIAP</sequence>
<dbReference type="AlphaFoldDB" id="A0A328YRB0"/>
<dbReference type="EMBL" id="QLTA01000049">
    <property type="protein sequence ID" value="RAR76379.1"/>
    <property type="molecule type" value="Genomic_DNA"/>
</dbReference>